<keyword evidence="1" id="KW-0812">Transmembrane</keyword>
<feature type="transmembrane region" description="Helical" evidence="1">
    <location>
        <begin position="165"/>
        <end position="185"/>
    </location>
</feature>
<protein>
    <submittedName>
        <fullName evidence="2">Uncharacterized protein</fullName>
    </submittedName>
</protein>
<accession>A0ABX1L570</accession>
<keyword evidence="1" id="KW-1133">Transmembrane helix</keyword>
<feature type="transmembrane region" description="Helical" evidence="1">
    <location>
        <begin position="191"/>
        <end position="218"/>
    </location>
</feature>
<feature type="transmembrane region" description="Helical" evidence="1">
    <location>
        <begin position="12"/>
        <end position="34"/>
    </location>
</feature>
<sequence>MSDLKTMVSKWRYGWLVGLLLAAMTGLGILRMQGLKRAVAFHQYLLGDFQLSNLSLVGVLLILLPGVVLWPLIKALAARGTGAVRAWQNVLVVSGWHILYSMVILQGLRLIAPLPMPTAKTVYTNLDASLTGDFLGAGGGLIFWLVTIGLVQLGLAESHPRWAQWCPLSLVPLLPGIVGLSVVFPTQLTRVAVVVTAVAPLLIPLIVGGAFGVIVSYVDRMSRRKNVQQKTAAS</sequence>
<feature type="transmembrane region" description="Helical" evidence="1">
    <location>
        <begin position="54"/>
        <end position="77"/>
    </location>
</feature>
<reference evidence="2 3" key="1">
    <citation type="submission" date="2020-03" db="EMBL/GenBank/DDBJ databases">
        <authorList>
            <person name="Zhang Z."/>
            <person name="Guo Z."/>
            <person name="Hou Q."/>
            <person name="Shen X."/>
        </authorList>
    </citation>
    <scope>NUCLEOTIDE SEQUENCE [LARGE SCALE GENOMIC DNA]</scope>
    <source>
        <strain evidence="2 3">HBUAS51329</strain>
    </source>
</reference>
<evidence type="ECO:0000313" key="2">
    <source>
        <dbReference type="EMBL" id="NLR29032.1"/>
    </source>
</evidence>
<feature type="transmembrane region" description="Helical" evidence="1">
    <location>
        <begin position="134"/>
        <end position="153"/>
    </location>
</feature>
<dbReference type="RefSeq" id="WP_168848870.1">
    <property type="nucleotide sequence ID" value="NZ_JAAVSD010000004.1"/>
</dbReference>
<keyword evidence="3" id="KW-1185">Reference proteome</keyword>
<proteinExistence type="predicted"/>
<organism evidence="2 3">
    <name type="scientific">Levilactobacillus tujiorum</name>
    <dbReference type="NCBI Taxonomy" id="2912243"/>
    <lineage>
        <taxon>Bacteria</taxon>
        <taxon>Bacillati</taxon>
        <taxon>Bacillota</taxon>
        <taxon>Bacilli</taxon>
        <taxon>Lactobacillales</taxon>
        <taxon>Lactobacillaceae</taxon>
        <taxon>Levilactobacillus</taxon>
    </lineage>
</organism>
<feature type="transmembrane region" description="Helical" evidence="1">
    <location>
        <begin position="89"/>
        <end position="114"/>
    </location>
</feature>
<keyword evidence="1" id="KW-0472">Membrane</keyword>
<evidence type="ECO:0000313" key="3">
    <source>
        <dbReference type="Proteomes" id="UP000707477"/>
    </source>
</evidence>
<dbReference type="EMBL" id="JAAVSD010000004">
    <property type="protein sequence ID" value="NLR29032.1"/>
    <property type="molecule type" value="Genomic_DNA"/>
</dbReference>
<evidence type="ECO:0000256" key="1">
    <source>
        <dbReference type="SAM" id="Phobius"/>
    </source>
</evidence>
<name>A0ABX1L570_9LACO</name>
<gene>
    <name evidence="2" type="ORF">HEQ44_02420</name>
</gene>
<dbReference type="Proteomes" id="UP000707477">
    <property type="component" value="Unassembled WGS sequence"/>
</dbReference>
<comment type="caution">
    <text evidence="2">The sequence shown here is derived from an EMBL/GenBank/DDBJ whole genome shotgun (WGS) entry which is preliminary data.</text>
</comment>